<dbReference type="AlphaFoldDB" id="A0A5A7P824"/>
<sequence length="177" mass="19659">MDGSPGISWWVGDRARAVCGLATLLGRVVAETARVVLCASALGHEDLMRDVVGTHGVLGMPRRVVRSSRVMLGTRKSCSGSRWFVRELPRHLQQKNQWAVKQPLSLIFVNFELESTANRVFSLLFGFMKLNGRKTLDLDVDRKRVNSDDRHQPPTDDQVRKTTPICACVMILGGVCG</sequence>
<name>A0A5A7P824_STRAF</name>
<proteinExistence type="predicted"/>
<reference evidence="2" key="1">
    <citation type="journal article" date="2019" name="Curr. Biol.">
        <title>Genome Sequence of Striga asiatica Provides Insight into the Evolution of Plant Parasitism.</title>
        <authorList>
            <person name="Yoshida S."/>
            <person name="Kim S."/>
            <person name="Wafula E.K."/>
            <person name="Tanskanen J."/>
            <person name="Kim Y.M."/>
            <person name="Honaas L."/>
            <person name="Yang Z."/>
            <person name="Spallek T."/>
            <person name="Conn C.E."/>
            <person name="Ichihashi Y."/>
            <person name="Cheong K."/>
            <person name="Cui S."/>
            <person name="Der J.P."/>
            <person name="Gundlach H."/>
            <person name="Jiao Y."/>
            <person name="Hori C."/>
            <person name="Ishida J.K."/>
            <person name="Kasahara H."/>
            <person name="Kiba T."/>
            <person name="Kim M.S."/>
            <person name="Koo N."/>
            <person name="Laohavisit A."/>
            <person name="Lee Y.H."/>
            <person name="Lumba S."/>
            <person name="McCourt P."/>
            <person name="Mortimer J.C."/>
            <person name="Mutuku J.M."/>
            <person name="Nomura T."/>
            <person name="Sasaki-Sekimoto Y."/>
            <person name="Seto Y."/>
            <person name="Wang Y."/>
            <person name="Wakatake T."/>
            <person name="Sakakibara H."/>
            <person name="Demura T."/>
            <person name="Yamaguchi S."/>
            <person name="Yoneyama K."/>
            <person name="Manabe R.I."/>
            <person name="Nelson D.C."/>
            <person name="Schulman A.H."/>
            <person name="Timko M.P."/>
            <person name="dePamphilis C.W."/>
            <person name="Choi D."/>
            <person name="Shirasu K."/>
        </authorList>
    </citation>
    <scope>NUCLEOTIDE SEQUENCE [LARGE SCALE GENOMIC DNA]</scope>
    <source>
        <strain evidence="2">cv. UVA1</strain>
    </source>
</reference>
<accession>A0A5A7P824</accession>
<protein>
    <submittedName>
        <fullName evidence="1">UvrD/REP helicase</fullName>
    </submittedName>
</protein>
<keyword evidence="1" id="KW-0547">Nucleotide-binding</keyword>
<gene>
    <name evidence="1" type="ORF">STAS_04803</name>
</gene>
<organism evidence="1 2">
    <name type="scientific">Striga asiatica</name>
    <name type="common">Asiatic witchweed</name>
    <name type="synonym">Buchnera asiatica</name>
    <dbReference type="NCBI Taxonomy" id="4170"/>
    <lineage>
        <taxon>Eukaryota</taxon>
        <taxon>Viridiplantae</taxon>
        <taxon>Streptophyta</taxon>
        <taxon>Embryophyta</taxon>
        <taxon>Tracheophyta</taxon>
        <taxon>Spermatophyta</taxon>
        <taxon>Magnoliopsida</taxon>
        <taxon>eudicotyledons</taxon>
        <taxon>Gunneridae</taxon>
        <taxon>Pentapetalae</taxon>
        <taxon>asterids</taxon>
        <taxon>lamiids</taxon>
        <taxon>Lamiales</taxon>
        <taxon>Orobanchaceae</taxon>
        <taxon>Buchnereae</taxon>
        <taxon>Striga</taxon>
    </lineage>
</organism>
<evidence type="ECO:0000313" key="1">
    <source>
        <dbReference type="EMBL" id="GER28973.1"/>
    </source>
</evidence>
<keyword evidence="2" id="KW-1185">Reference proteome</keyword>
<keyword evidence="1" id="KW-0067">ATP-binding</keyword>
<dbReference type="GO" id="GO:0004386">
    <property type="term" value="F:helicase activity"/>
    <property type="evidence" value="ECO:0007669"/>
    <property type="project" value="UniProtKB-KW"/>
</dbReference>
<keyword evidence="1" id="KW-0347">Helicase</keyword>
<evidence type="ECO:0000313" key="2">
    <source>
        <dbReference type="Proteomes" id="UP000325081"/>
    </source>
</evidence>
<dbReference type="Proteomes" id="UP000325081">
    <property type="component" value="Unassembled WGS sequence"/>
</dbReference>
<comment type="caution">
    <text evidence="1">The sequence shown here is derived from an EMBL/GenBank/DDBJ whole genome shotgun (WGS) entry which is preliminary data.</text>
</comment>
<keyword evidence="1" id="KW-0378">Hydrolase</keyword>
<dbReference type="EMBL" id="BKCP01003335">
    <property type="protein sequence ID" value="GER28973.1"/>
    <property type="molecule type" value="Genomic_DNA"/>
</dbReference>